<reference evidence="9" key="1">
    <citation type="submission" date="2013-08" db="EMBL/GenBank/DDBJ databases">
        <title>Gene expansion shapes genome architecture in the human pathogen Lichtheimia corymbifera: an evolutionary genomics analysis in the ancient terrestrial Mucorales (Mucoromycotina).</title>
        <authorList>
            <person name="Schwartze V.U."/>
            <person name="Winter S."/>
            <person name="Shelest E."/>
            <person name="Marcet-Houben M."/>
            <person name="Horn F."/>
            <person name="Wehner S."/>
            <person name="Hoffmann K."/>
            <person name="Riege K."/>
            <person name="Sammeth M."/>
            <person name="Nowrousian M."/>
            <person name="Valiante V."/>
            <person name="Linde J."/>
            <person name="Jacobsen I.D."/>
            <person name="Marz M."/>
            <person name="Brakhage A.A."/>
            <person name="Gabaldon T."/>
            <person name="Bocker S."/>
            <person name="Voigt K."/>
        </authorList>
    </citation>
    <scope>NUCLEOTIDE SEQUENCE [LARGE SCALE GENOMIC DNA]</scope>
    <source>
        <strain evidence="9">FSU 9682</strain>
    </source>
</reference>
<dbReference type="GO" id="GO:0005730">
    <property type="term" value="C:nucleolus"/>
    <property type="evidence" value="ECO:0007669"/>
    <property type="project" value="TreeGrafter"/>
</dbReference>
<dbReference type="PANTHER" id="PTHR43811">
    <property type="entry name" value="FKBP-TYPE PEPTIDYL-PROLYL CIS-TRANS ISOMERASE FKPA"/>
    <property type="match status" value="1"/>
</dbReference>
<dbReference type="EMBL" id="CBTN010000020">
    <property type="protein sequence ID" value="CDH53874.1"/>
    <property type="molecule type" value="Genomic_DNA"/>
</dbReference>
<evidence type="ECO:0000259" key="8">
    <source>
        <dbReference type="PROSITE" id="PS50059"/>
    </source>
</evidence>
<feature type="domain" description="PPIase FKBP-type" evidence="8">
    <location>
        <begin position="274"/>
        <end position="361"/>
    </location>
</feature>
<evidence type="ECO:0000256" key="3">
    <source>
        <dbReference type="ARBA" id="ARBA00023110"/>
    </source>
</evidence>
<feature type="compositionally biased region" description="Polar residues" evidence="7">
    <location>
        <begin position="207"/>
        <end position="218"/>
    </location>
</feature>
<dbReference type="InterPro" id="IPR041232">
    <property type="entry name" value="NPL"/>
</dbReference>
<dbReference type="VEuPathDB" id="FungiDB:LCOR_05180.1"/>
<feature type="region of interest" description="Disordered" evidence="7">
    <location>
        <begin position="129"/>
        <end position="250"/>
    </location>
</feature>
<dbReference type="OrthoDB" id="1902587at2759"/>
<keyword evidence="3 5" id="KW-0697">Rotamase</keyword>
<gene>
    <name evidence="9" type="ORF">LCOR_05180.1</name>
</gene>
<dbReference type="EC" id="5.2.1.8" evidence="5"/>
<organism evidence="9 10">
    <name type="scientific">Lichtheimia corymbifera JMRC:FSU:9682</name>
    <dbReference type="NCBI Taxonomy" id="1263082"/>
    <lineage>
        <taxon>Eukaryota</taxon>
        <taxon>Fungi</taxon>
        <taxon>Fungi incertae sedis</taxon>
        <taxon>Mucoromycota</taxon>
        <taxon>Mucoromycotina</taxon>
        <taxon>Mucoromycetes</taxon>
        <taxon>Mucorales</taxon>
        <taxon>Lichtheimiaceae</taxon>
        <taxon>Lichtheimia</taxon>
    </lineage>
</organism>
<dbReference type="GO" id="GO:0003755">
    <property type="term" value="F:peptidyl-prolyl cis-trans isomerase activity"/>
    <property type="evidence" value="ECO:0007669"/>
    <property type="project" value="UniProtKB-KW"/>
</dbReference>
<evidence type="ECO:0000313" key="10">
    <source>
        <dbReference type="Proteomes" id="UP000027586"/>
    </source>
</evidence>
<keyword evidence="10" id="KW-1185">Reference proteome</keyword>
<dbReference type="PIRSF" id="PIRSF001473">
    <property type="entry name" value="FK506-bp_FPR3"/>
    <property type="match status" value="1"/>
</dbReference>
<dbReference type="InterPro" id="IPR046357">
    <property type="entry name" value="PPIase_dom_sf"/>
</dbReference>
<dbReference type="FunFam" id="3.10.50.40:FF:000006">
    <property type="entry name" value="Peptidyl-prolyl cis-trans isomerase"/>
    <property type="match status" value="1"/>
</dbReference>
<dbReference type="PANTHER" id="PTHR43811:SF19">
    <property type="entry name" value="39 KDA FK506-BINDING NUCLEAR PROTEIN"/>
    <property type="match status" value="1"/>
</dbReference>
<evidence type="ECO:0000313" key="9">
    <source>
        <dbReference type="EMBL" id="CDH53874.1"/>
    </source>
</evidence>
<keyword evidence="4 5" id="KW-0413">Isomerase</keyword>
<dbReference type="AlphaFoldDB" id="A0A068RV11"/>
<evidence type="ECO:0000256" key="1">
    <source>
        <dbReference type="ARBA" id="ARBA00000971"/>
    </source>
</evidence>
<protein>
    <recommendedName>
        <fullName evidence="5">FK506-binding protein</fullName>
        <ecNumber evidence="5">5.2.1.8</ecNumber>
    </recommendedName>
</protein>
<dbReference type="InterPro" id="IPR023566">
    <property type="entry name" value="PPIase_Fpr3/Fpr4-like"/>
</dbReference>
<dbReference type="GO" id="GO:0000785">
    <property type="term" value="C:chromatin"/>
    <property type="evidence" value="ECO:0007669"/>
    <property type="project" value="TreeGrafter"/>
</dbReference>
<dbReference type="PROSITE" id="PS50059">
    <property type="entry name" value="FKBP_PPIASE"/>
    <property type="match status" value="1"/>
</dbReference>
<dbReference type="Proteomes" id="UP000027586">
    <property type="component" value="Unassembled WGS sequence"/>
</dbReference>
<evidence type="ECO:0000256" key="6">
    <source>
        <dbReference type="PROSITE-ProRule" id="PRU00277"/>
    </source>
</evidence>
<feature type="compositionally biased region" description="Acidic residues" evidence="7">
    <location>
        <begin position="132"/>
        <end position="157"/>
    </location>
</feature>
<comment type="caution">
    <text evidence="9">The sequence shown here is derived from an EMBL/GenBank/DDBJ whole genome shotgun (WGS) entry which is preliminary data.</text>
</comment>
<dbReference type="Gene3D" id="2.60.120.340">
    <property type="entry name" value="Nucleoplasmin core domain"/>
    <property type="match status" value="1"/>
</dbReference>
<evidence type="ECO:0000256" key="7">
    <source>
        <dbReference type="SAM" id="MobiDB-lite"/>
    </source>
</evidence>
<name>A0A068RV11_9FUNG</name>
<dbReference type="InterPro" id="IPR001179">
    <property type="entry name" value="PPIase_FKBP_dom"/>
</dbReference>
<dbReference type="SUPFAM" id="SSF54534">
    <property type="entry name" value="FKBP-like"/>
    <property type="match status" value="1"/>
</dbReference>
<evidence type="ECO:0000256" key="4">
    <source>
        <dbReference type="ARBA" id="ARBA00023235"/>
    </source>
</evidence>
<comment type="similarity">
    <text evidence="2">Belongs to the FKBP-type PPIase family. FKBP3/4 subfamily.</text>
</comment>
<feature type="compositionally biased region" description="Basic and acidic residues" evidence="7">
    <location>
        <begin position="180"/>
        <end position="206"/>
    </location>
</feature>
<dbReference type="Gene3D" id="3.10.50.40">
    <property type="match status" value="1"/>
</dbReference>
<proteinExistence type="inferred from homology"/>
<evidence type="ECO:0000256" key="5">
    <source>
        <dbReference type="PIRNR" id="PIRNR001473"/>
    </source>
</evidence>
<comment type="catalytic activity">
    <reaction evidence="1 5 6">
        <text>[protein]-peptidylproline (omega=180) = [protein]-peptidylproline (omega=0)</text>
        <dbReference type="Rhea" id="RHEA:16237"/>
        <dbReference type="Rhea" id="RHEA-COMP:10747"/>
        <dbReference type="Rhea" id="RHEA-COMP:10748"/>
        <dbReference type="ChEBI" id="CHEBI:83833"/>
        <dbReference type="ChEBI" id="CHEBI:83834"/>
        <dbReference type="EC" id="5.2.1.8"/>
    </reaction>
</comment>
<accession>A0A068RV11</accession>
<dbReference type="Pfam" id="PF17800">
    <property type="entry name" value="NPL"/>
    <property type="match status" value="1"/>
</dbReference>
<dbReference type="Pfam" id="PF00254">
    <property type="entry name" value="FKBP_C"/>
    <property type="match status" value="1"/>
</dbReference>
<dbReference type="STRING" id="1263082.A0A068RV11"/>
<evidence type="ECO:0000256" key="2">
    <source>
        <dbReference type="ARBA" id="ARBA00007838"/>
    </source>
</evidence>
<sequence length="361" mass="39706">MALQGFWGLQLTPGKSYSQIASSTFCITMAAVSDSKVSNKPTRSSVCIVVDDMEYVLCTLVPGQIDQQELNLTIVEGEEVSFTVKGKSTIHLSGNYVGSEEDEEDFDGELPANITREELLSLLSQQGNLDGGIEESESDEDISNESVASDESEDMDIDVPRHKRTIRFADEVEQEQQEEEDKKKKEKKTTPPKDKPEQPKEADQKEPSSVPSNKQNQQTKRKAPTDDDEATPVKKAKADQEKPKKKSEKVITHLPSGITIEETKVGQGVSVKKGNKIGVRYIGRVKGGKIFDKNISGKPFFFALGRQEVIKGWDEGITGMKLGGERKLTIPPALAYGKRGSPPLIPPNATLVFEVKLVSLN</sequence>